<dbReference type="Proteomes" id="UP000176938">
    <property type="component" value="Unassembled WGS sequence"/>
</dbReference>
<sequence>MAVPLLLIVSLLIVSLAIGCAPSKEANPKVVEMWVMPNSLEPITDLENLLKPFEKETGIKVILTSVDWGAAWSKITTAATSGDVPDIVQLGSTWVSAITGMGALETLSPEAIAALGGEKTFVPVAWTTTGIENTGQTTAIPWIVDARALFFRKDVLKKAGVSPEQLGSWDSFKGALKRIYDADVVIEDRPIAPLGISGKNDWNVIHSLAPWIWMAGGDFLGQDRKTCLLDSEEVFNGLSFYISLAREGYVPIEYLELNTAQVSGNFNDGACAMYFDGPYEVKTLTRPASEGGAEGSLTSRNFVVTGYPRGPKGQFTFVGGSNLAIFKNAQNKSGAFEVLKYLTSKQPQIDYAKISGFLPARLDAFDDPFFTKDPKRNIFKNAVTYGRTYPPIPSWGLLEPILTRRFGIMWDYVTSGADYQPESIREQLKLAKKEVEAVLKQ</sequence>
<protein>
    <recommendedName>
        <fullName evidence="3">ABC transporter substrate-binding protein</fullName>
    </recommendedName>
</protein>
<evidence type="ECO:0008006" key="3">
    <source>
        <dbReference type="Google" id="ProtNLM"/>
    </source>
</evidence>
<dbReference type="SUPFAM" id="SSF53850">
    <property type="entry name" value="Periplasmic binding protein-like II"/>
    <property type="match status" value="1"/>
</dbReference>
<dbReference type="Gene3D" id="3.40.190.10">
    <property type="entry name" value="Periplasmic binding protein-like II"/>
    <property type="match status" value="2"/>
</dbReference>
<reference evidence="1 2" key="1">
    <citation type="journal article" date="2016" name="Nat. Commun.">
        <title>Thousands of microbial genomes shed light on interconnected biogeochemical processes in an aquifer system.</title>
        <authorList>
            <person name="Anantharaman K."/>
            <person name="Brown C.T."/>
            <person name="Hug L.A."/>
            <person name="Sharon I."/>
            <person name="Castelle C.J."/>
            <person name="Probst A.J."/>
            <person name="Thomas B.C."/>
            <person name="Singh A."/>
            <person name="Wilkins M.J."/>
            <person name="Karaoz U."/>
            <person name="Brodie E.L."/>
            <person name="Williams K.H."/>
            <person name="Hubbard S.S."/>
            <person name="Banfield J.F."/>
        </authorList>
    </citation>
    <scope>NUCLEOTIDE SEQUENCE [LARGE SCALE GENOMIC DNA]</scope>
</reference>
<accession>A0A1F4RH53</accession>
<organism evidence="1 2">
    <name type="scientific">candidate division WOR-1 bacterium RIFCSPLOWO2_02_FULL_46_20</name>
    <dbReference type="NCBI Taxonomy" id="1802567"/>
    <lineage>
        <taxon>Bacteria</taxon>
        <taxon>Bacillati</taxon>
        <taxon>Saganbacteria</taxon>
    </lineage>
</organism>
<dbReference type="Pfam" id="PF13416">
    <property type="entry name" value="SBP_bac_8"/>
    <property type="match status" value="1"/>
</dbReference>
<comment type="caution">
    <text evidence="1">The sequence shown here is derived from an EMBL/GenBank/DDBJ whole genome shotgun (WGS) entry which is preliminary data.</text>
</comment>
<dbReference type="PANTHER" id="PTHR43649">
    <property type="entry name" value="ARABINOSE-BINDING PROTEIN-RELATED"/>
    <property type="match status" value="1"/>
</dbReference>
<dbReference type="EMBL" id="METP01000003">
    <property type="protein sequence ID" value="OGC07507.1"/>
    <property type="molecule type" value="Genomic_DNA"/>
</dbReference>
<evidence type="ECO:0000313" key="2">
    <source>
        <dbReference type="Proteomes" id="UP000176938"/>
    </source>
</evidence>
<dbReference type="CDD" id="cd14747">
    <property type="entry name" value="PBP2_MalE"/>
    <property type="match status" value="1"/>
</dbReference>
<dbReference type="PANTHER" id="PTHR43649:SF12">
    <property type="entry name" value="DIACETYLCHITOBIOSE BINDING PROTEIN DASA"/>
    <property type="match status" value="1"/>
</dbReference>
<evidence type="ECO:0000313" key="1">
    <source>
        <dbReference type="EMBL" id="OGC07507.1"/>
    </source>
</evidence>
<name>A0A1F4RH53_UNCSA</name>
<dbReference type="InterPro" id="IPR006059">
    <property type="entry name" value="SBP"/>
</dbReference>
<proteinExistence type="predicted"/>
<dbReference type="AlphaFoldDB" id="A0A1F4RH53"/>
<gene>
    <name evidence="1" type="ORF">A3H38_01720</name>
</gene>
<dbReference type="InterPro" id="IPR050490">
    <property type="entry name" value="Bact_solute-bd_prot1"/>
</dbReference>